<evidence type="ECO:0000313" key="3">
    <source>
        <dbReference type="Proteomes" id="UP000035579"/>
    </source>
</evidence>
<dbReference type="Proteomes" id="UP000035579">
    <property type="component" value="Chromosome"/>
</dbReference>
<feature type="region of interest" description="Disordered" evidence="1">
    <location>
        <begin position="55"/>
        <end position="93"/>
    </location>
</feature>
<organism evidence="2 3">
    <name type="scientific">Archangium gephyra</name>
    <dbReference type="NCBI Taxonomy" id="48"/>
    <lineage>
        <taxon>Bacteria</taxon>
        <taxon>Pseudomonadati</taxon>
        <taxon>Myxococcota</taxon>
        <taxon>Myxococcia</taxon>
        <taxon>Myxococcales</taxon>
        <taxon>Cystobacterineae</taxon>
        <taxon>Archangiaceae</taxon>
        <taxon>Archangium</taxon>
    </lineage>
</organism>
<evidence type="ECO:0000313" key="2">
    <source>
        <dbReference type="EMBL" id="AKJ07525.1"/>
    </source>
</evidence>
<dbReference type="EMBL" id="CP011509">
    <property type="protein sequence ID" value="AKJ07525.1"/>
    <property type="molecule type" value="Genomic_DNA"/>
</dbReference>
<feature type="region of interest" description="Disordered" evidence="1">
    <location>
        <begin position="167"/>
        <end position="194"/>
    </location>
</feature>
<protein>
    <submittedName>
        <fullName evidence="2">Uncharacterized protein</fullName>
    </submittedName>
</protein>
<accession>A0AAC8QHB5</accession>
<sequence length="214" mass="22872">MECGGAARVRGDAAVFLGCLGTDGRLLLGRGGDRGPLRNRLLTRAARGGRGLLLRHGTCTQQPDDHAQRHASPSHASTPSRHATPPRCVGGTLRRRGHGARILRPRGPMAPEPWCVPARRQRTSTGFHFRFQSFPHGVEGQSARRRGSVRAPRVTRSTWMLHLGGRVRAAPQEDRRHEQGEHHPGLEGPGVPGELVARAAGGVAGASVRRGGAG</sequence>
<feature type="compositionally biased region" description="Basic and acidic residues" evidence="1">
    <location>
        <begin position="171"/>
        <end position="185"/>
    </location>
</feature>
<dbReference type="KEGG" id="age:AA314_09151"/>
<proteinExistence type="predicted"/>
<gene>
    <name evidence="2" type="ORF">AA314_09151</name>
</gene>
<dbReference type="AlphaFoldDB" id="A0AAC8QHB5"/>
<name>A0AAC8QHB5_9BACT</name>
<evidence type="ECO:0000256" key="1">
    <source>
        <dbReference type="SAM" id="MobiDB-lite"/>
    </source>
</evidence>
<reference evidence="2 3" key="1">
    <citation type="submission" date="2015-05" db="EMBL/GenBank/DDBJ databases">
        <title>Genome assembly of Archangium gephyra DSM 2261.</title>
        <authorList>
            <person name="Sharma G."/>
            <person name="Subramanian S."/>
        </authorList>
    </citation>
    <scope>NUCLEOTIDE SEQUENCE [LARGE SCALE GENOMIC DNA]</scope>
    <source>
        <strain evidence="2 3">DSM 2261</strain>
    </source>
</reference>